<evidence type="ECO:0000313" key="3">
    <source>
        <dbReference type="Proteomes" id="UP000247346"/>
    </source>
</evidence>
<protein>
    <submittedName>
        <fullName evidence="2">DUF4381 domain-containing protein</fullName>
    </submittedName>
</protein>
<dbReference type="RefSeq" id="WP_010340873.1">
    <property type="nucleotide sequence ID" value="NZ_CP132343.1"/>
</dbReference>
<evidence type="ECO:0000256" key="1">
    <source>
        <dbReference type="SAM" id="Phobius"/>
    </source>
</evidence>
<evidence type="ECO:0000313" key="2">
    <source>
        <dbReference type="EMBL" id="PPU80630.1"/>
    </source>
</evidence>
<dbReference type="EMBL" id="MDEK01000018">
    <property type="protein sequence ID" value="PPU80630.1"/>
    <property type="molecule type" value="Genomic_DNA"/>
</dbReference>
<feature type="transmembrane region" description="Helical" evidence="1">
    <location>
        <begin position="25"/>
        <end position="45"/>
    </location>
</feature>
<keyword evidence="1" id="KW-1133">Transmembrane helix</keyword>
<dbReference type="OrthoDB" id="283083at2"/>
<accession>A0A2P5Z015</accession>
<dbReference type="STRING" id="56458.SB85_17735"/>
<sequence>MSPQQLPLRDVHLPPAPAWWPPAPGWWMLAAVLLLAIGAALFVWLRRRQRVQRWQRQFDAATRTGEPPAQVAEVSELLRRAAQRHDPAAAALQGEEWLRFLDGGDKHQAFSAGPGRVLLDGGYRPSLDPAQVEALLPLARRRFLTLMAATRRGGRR</sequence>
<dbReference type="AlphaFoldDB" id="A0A2P5Z015"/>
<dbReference type="Proteomes" id="UP000247346">
    <property type="component" value="Unassembled WGS sequence"/>
</dbReference>
<name>A0A2P5Z015_9XANT</name>
<gene>
    <name evidence="2" type="ORF">XsacCFBP4641_17355</name>
</gene>
<keyword evidence="1" id="KW-0472">Membrane</keyword>
<comment type="caution">
    <text evidence="2">The sequence shown here is derived from an EMBL/GenBank/DDBJ whole genome shotgun (WGS) entry which is preliminary data.</text>
</comment>
<organism evidence="2 3">
    <name type="scientific">Xanthomonas sacchari</name>
    <dbReference type="NCBI Taxonomy" id="56458"/>
    <lineage>
        <taxon>Bacteria</taxon>
        <taxon>Pseudomonadati</taxon>
        <taxon>Pseudomonadota</taxon>
        <taxon>Gammaproteobacteria</taxon>
        <taxon>Lysobacterales</taxon>
        <taxon>Lysobacteraceae</taxon>
        <taxon>Xanthomonas</taxon>
    </lineage>
</organism>
<proteinExistence type="predicted"/>
<dbReference type="InterPro" id="IPR025489">
    <property type="entry name" value="DUF4381"/>
</dbReference>
<reference evidence="2 3" key="1">
    <citation type="submission" date="2016-08" db="EMBL/GenBank/DDBJ databases">
        <authorList>
            <person name="Seilhamer J.J."/>
        </authorList>
    </citation>
    <scope>NUCLEOTIDE SEQUENCE [LARGE SCALE GENOMIC DNA]</scope>
    <source>
        <strain evidence="2 3">CFBP4641</strain>
    </source>
</reference>
<dbReference type="Pfam" id="PF14316">
    <property type="entry name" value="DUF4381"/>
    <property type="match status" value="1"/>
</dbReference>
<dbReference type="GeneID" id="93878113"/>
<keyword evidence="1" id="KW-0812">Transmembrane</keyword>